<proteinExistence type="predicted"/>
<evidence type="ECO:0000313" key="2">
    <source>
        <dbReference type="EMBL" id="EAT59563.1"/>
    </source>
</evidence>
<sequence>MLTKVQKNETPGFKKERIAVLHLLKTLALIIMPLLVESVLATPAVAAPASIVSGTSVFTMTSAPIVLSNIKPATELGLGNTTAYATAQVQLDWINPAAESTLSAGNTYASQQPQTRTINPLWTWAFRLNNTTVPSVSVTYTVTGANGQPGVFSNSLDPSSTIAVTVIPNGVTATKRSSNRWTLTDSVNISFNFGSIKNSGTYSGTVKANITAVNFQ</sequence>
<evidence type="ECO:0000313" key="3">
    <source>
        <dbReference type="Proteomes" id="UP000004162"/>
    </source>
</evidence>
<keyword evidence="1" id="KW-1133">Transmembrane helix</keyword>
<reference evidence="2 3" key="1">
    <citation type="submission" date="2006-07" db="EMBL/GenBank/DDBJ databases">
        <title>Annotation of the draft genome assembly of Chlorobium ferroxidans DSM 13031.</title>
        <authorList>
            <consortium name="US DOE Joint Genome Institute (JGI-ORNL)"/>
            <person name="Larimer F."/>
            <person name="Land M."/>
            <person name="Hauser L."/>
        </authorList>
    </citation>
    <scope>NUCLEOTIDE SEQUENCE [LARGE SCALE GENOMIC DNA]</scope>
    <source>
        <strain evidence="2 3">DSM 13031</strain>
    </source>
</reference>
<protein>
    <submittedName>
        <fullName evidence="2">Uncharacterized protein</fullName>
    </submittedName>
</protein>
<keyword evidence="1" id="KW-0472">Membrane</keyword>
<dbReference type="AlphaFoldDB" id="Q0YTJ0"/>
<reference evidence="2 3" key="2">
    <citation type="submission" date="2006-07" db="EMBL/GenBank/DDBJ databases">
        <title>Sequencing of the draft genome and assembly of Chlorobium ferroxidans DSM 13031.</title>
        <authorList>
            <consortium name="US DOE Joint Genome Institute (JGI-PGF)"/>
            <person name="Copeland A."/>
            <person name="Lucas S."/>
            <person name="Lapidus A."/>
            <person name="Barry K."/>
            <person name="Glavina del Rio T."/>
            <person name="Dalin E."/>
            <person name="Tice H."/>
            <person name="Bruce D."/>
            <person name="Pitluck S."/>
            <person name="Richardson P."/>
        </authorList>
    </citation>
    <scope>NUCLEOTIDE SEQUENCE [LARGE SCALE GENOMIC DNA]</scope>
    <source>
        <strain evidence="2 3">DSM 13031</strain>
    </source>
</reference>
<dbReference type="EMBL" id="AASE01000003">
    <property type="protein sequence ID" value="EAT59563.1"/>
    <property type="molecule type" value="Genomic_DNA"/>
</dbReference>
<feature type="transmembrane region" description="Helical" evidence="1">
    <location>
        <begin position="20"/>
        <end position="40"/>
    </location>
</feature>
<evidence type="ECO:0000256" key="1">
    <source>
        <dbReference type="SAM" id="Phobius"/>
    </source>
</evidence>
<organism evidence="2 3">
    <name type="scientific">Chlorobium ferrooxidans DSM 13031</name>
    <dbReference type="NCBI Taxonomy" id="377431"/>
    <lineage>
        <taxon>Bacteria</taxon>
        <taxon>Pseudomonadati</taxon>
        <taxon>Chlorobiota</taxon>
        <taxon>Chlorobiia</taxon>
        <taxon>Chlorobiales</taxon>
        <taxon>Chlorobiaceae</taxon>
        <taxon>Chlorobium/Pelodictyon group</taxon>
        <taxon>Chlorobium</taxon>
    </lineage>
</organism>
<gene>
    <name evidence="2" type="ORF">CferDRAFT_1570</name>
</gene>
<name>Q0YTJ0_9CHLB</name>
<comment type="caution">
    <text evidence="2">The sequence shown here is derived from an EMBL/GenBank/DDBJ whole genome shotgun (WGS) entry which is preliminary data.</text>
</comment>
<dbReference type="Proteomes" id="UP000004162">
    <property type="component" value="Unassembled WGS sequence"/>
</dbReference>
<keyword evidence="3" id="KW-1185">Reference proteome</keyword>
<accession>Q0YTJ0</accession>
<dbReference type="RefSeq" id="WP_006365695.1">
    <property type="nucleotide sequence ID" value="NZ_AASE01000003.1"/>
</dbReference>
<keyword evidence="1" id="KW-0812">Transmembrane</keyword>